<dbReference type="GO" id="GO:0016410">
    <property type="term" value="F:N-acyltransferase activity"/>
    <property type="evidence" value="ECO:0007669"/>
    <property type="project" value="UniProtKB-UniRule"/>
</dbReference>
<keyword evidence="7 8" id="KW-0012">Acyltransferase</keyword>
<dbReference type="HAMAP" id="MF_01148">
    <property type="entry name" value="Lnt"/>
    <property type="match status" value="1"/>
</dbReference>
<dbReference type="InterPro" id="IPR045378">
    <property type="entry name" value="LNT_N"/>
</dbReference>
<comment type="subcellular location">
    <subcellularLocation>
        <location evidence="1 8">Cell membrane</location>
        <topology evidence="1 8">Multi-pass membrane protein</topology>
    </subcellularLocation>
</comment>
<feature type="transmembrane region" description="Helical" evidence="8">
    <location>
        <begin position="464"/>
        <end position="481"/>
    </location>
</feature>
<evidence type="ECO:0000256" key="5">
    <source>
        <dbReference type="ARBA" id="ARBA00022989"/>
    </source>
</evidence>
<dbReference type="AlphaFoldDB" id="A0A554SFS8"/>
<keyword evidence="11" id="KW-1185">Reference proteome</keyword>
<keyword evidence="2 8" id="KW-1003">Cell membrane</keyword>
<dbReference type="EMBL" id="VLNT01000003">
    <property type="protein sequence ID" value="TSD65173.1"/>
    <property type="molecule type" value="Genomic_DNA"/>
</dbReference>
<dbReference type="InterPro" id="IPR036526">
    <property type="entry name" value="C-N_Hydrolase_sf"/>
</dbReference>
<protein>
    <recommendedName>
        <fullName evidence="8">Apolipoprotein N-acyltransferase</fullName>
        <shortName evidence="8">ALP N-acyltransferase</shortName>
        <ecNumber evidence="8">2.3.1.269</ecNumber>
    </recommendedName>
</protein>
<evidence type="ECO:0000256" key="1">
    <source>
        <dbReference type="ARBA" id="ARBA00004651"/>
    </source>
</evidence>
<comment type="function">
    <text evidence="8">Catalyzes the phospholipid dependent N-acylation of the N-terminal cysteine of apolipoprotein, the last step in lipoprotein maturation.</text>
</comment>
<dbReference type="OrthoDB" id="9804277at2"/>
<dbReference type="PROSITE" id="PS50263">
    <property type="entry name" value="CN_HYDROLASE"/>
    <property type="match status" value="1"/>
</dbReference>
<evidence type="ECO:0000256" key="7">
    <source>
        <dbReference type="ARBA" id="ARBA00023315"/>
    </source>
</evidence>
<evidence type="ECO:0000256" key="6">
    <source>
        <dbReference type="ARBA" id="ARBA00023136"/>
    </source>
</evidence>
<keyword evidence="5 8" id="KW-1133">Transmembrane helix</keyword>
<dbReference type="InterPro" id="IPR004563">
    <property type="entry name" value="Apolipo_AcylTrfase"/>
</dbReference>
<dbReference type="EC" id="2.3.1.269" evidence="8"/>
<feature type="transmembrane region" description="Helical" evidence="8">
    <location>
        <begin position="27"/>
        <end position="42"/>
    </location>
</feature>
<evidence type="ECO:0000259" key="9">
    <source>
        <dbReference type="PROSITE" id="PS50263"/>
    </source>
</evidence>
<dbReference type="NCBIfam" id="TIGR00546">
    <property type="entry name" value="lnt"/>
    <property type="match status" value="1"/>
</dbReference>
<evidence type="ECO:0000256" key="3">
    <source>
        <dbReference type="ARBA" id="ARBA00022679"/>
    </source>
</evidence>
<comment type="caution">
    <text evidence="10">The sequence shown here is derived from an EMBL/GenBank/DDBJ whole genome shotgun (WGS) entry which is preliminary data.</text>
</comment>
<comment type="pathway">
    <text evidence="8">Protein modification; lipoprotein biosynthesis (N-acyl transfer).</text>
</comment>
<dbReference type="RefSeq" id="WP_143912264.1">
    <property type="nucleotide sequence ID" value="NZ_VLNT01000003.1"/>
</dbReference>
<accession>A0A554SFS8</accession>
<dbReference type="Pfam" id="PF00795">
    <property type="entry name" value="CN_hydrolase"/>
    <property type="match status" value="1"/>
</dbReference>
<dbReference type="CDD" id="cd07571">
    <property type="entry name" value="ALP_N-acyl_transferase"/>
    <property type="match status" value="1"/>
</dbReference>
<feature type="transmembrane region" description="Helical" evidence="8">
    <location>
        <begin position="109"/>
        <end position="129"/>
    </location>
</feature>
<dbReference type="SUPFAM" id="SSF56317">
    <property type="entry name" value="Carbon-nitrogen hydrolase"/>
    <property type="match status" value="1"/>
</dbReference>
<feature type="transmembrane region" description="Helical" evidence="8">
    <location>
        <begin position="49"/>
        <end position="71"/>
    </location>
</feature>
<reference evidence="10 11" key="1">
    <citation type="submission" date="2019-07" db="EMBL/GenBank/DDBJ databases">
        <authorList>
            <person name="Zhao L.H."/>
        </authorList>
    </citation>
    <scope>NUCLEOTIDE SEQUENCE [LARGE SCALE GENOMIC DNA]</scope>
    <source>
        <strain evidence="10 11">Co35</strain>
    </source>
</reference>
<evidence type="ECO:0000256" key="2">
    <source>
        <dbReference type="ARBA" id="ARBA00022475"/>
    </source>
</evidence>
<feature type="domain" description="CN hydrolase" evidence="9">
    <location>
        <begin position="209"/>
        <end position="448"/>
    </location>
</feature>
<dbReference type="GO" id="GO:0005886">
    <property type="term" value="C:plasma membrane"/>
    <property type="evidence" value="ECO:0007669"/>
    <property type="project" value="UniProtKB-SubCell"/>
</dbReference>
<keyword evidence="4 8" id="KW-0812">Transmembrane</keyword>
<evidence type="ECO:0000313" key="11">
    <source>
        <dbReference type="Proteomes" id="UP000316988"/>
    </source>
</evidence>
<comment type="catalytic activity">
    <reaction evidence="8">
        <text>N-terminal S-1,2-diacyl-sn-glyceryl-L-cysteinyl-[lipoprotein] + a glycerophospholipid = N-acyl-S-1,2-diacyl-sn-glyceryl-L-cysteinyl-[lipoprotein] + a 2-acyl-sn-glycero-3-phospholipid + H(+)</text>
        <dbReference type="Rhea" id="RHEA:48228"/>
        <dbReference type="Rhea" id="RHEA-COMP:14681"/>
        <dbReference type="Rhea" id="RHEA-COMP:14684"/>
        <dbReference type="ChEBI" id="CHEBI:15378"/>
        <dbReference type="ChEBI" id="CHEBI:136912"/>
        <dbReference type="ChEBI" id="CHEBI:140656"/>
        <dbReference type="ChEBI" id="CHEBI:140657"/>
        <dbReference type="ChEBI" id="CHEBI:140660"/>
        <dbReference type="EC" id="2.3.1.269"/>
    </reaction>
</comment>
<organism evidence="10 11">
    <name type="scientific">Aeromicrobium piscarium</name>
    <dbReference type="NCBI Taxonomy" id="2590901"/>
    <lineage>
        <taxon>Bacteria</taxon>
        <taxon>Bacillati</taxon>
        <taxon>Actinomycetota</taxon>
        <taxon>Actinomycetes</taxon>
        <taxon>Propionibacteriales</taxon>
        <taxon>Nocardioidaceae</taxon>
        <taxon>Aeromicrobium</taxon>
    </lineage>
</organism>
<evidence type="ECO:0000313" key="10">
    <source>
        <dbReference type="EMBL" id="TSD65173.1"/>
    </source>
</evidence>
<dbReference type="PANTHER" id="PTHR38686:SF1">
    <property type="entry name" value="APOLIPOPROTEIN N-ACYLTRANSFERASE"/>
    <property type="match status" value="1"/>
</dbReference>
<sequence length="485" mass="51463">MNPLFAIVGSALAGVIASTAFAPWDFPGAMVVAVAGWCWLLRRTAASRVLTVLIAGFAFGWGYMGPLIWWMNAVDPAAWIALVMAQAVFYVLIAWALRAVLRLPGWPLWMAAVWTAGESLRGAIPLSGFPWGRLAHTAIDTPVESLVRLVGMPATTFVLALVAALFVLAAERPRRIVPVAGATGAVLLCGALLPVGLAGAGESHRVAVVQGGTPGPFLQWPRGEIFELHLEATAGIDEPVDMVLWPENAMDIDPLTEAWAGDRLTEASRDVGAPILAAGILNGPTATTAYNAGFVWTPRGHQETYVKRKLVPYGEYVPLRQQLGDLVPRIDRDIPRDMLAGDEPGDLRIGGAVIGDTICWDIAYDGIVREAIGGGAEFLVVQTSNASFEGTSQLRQQWNISRLRAIETGRYVVVPSTNGISGVVAPDGEVVTEAPLLEPTVMIEDITGATGTTPAQRLAAPLEGLIAGLALVGVVAAWRAARRRG</sequence>
<dbReference type="UniPathway" id="UPA00666"/>
<dbReference type="Pfam" id="PF20154">
    <property type="entry name" value="LNT_N"/>
    <property type="match status" value="1"/>
</dbReference>
<feature type="transmembrane region" description="Helical" evidence="8">
    <location>
        <begin position="77"/>
        <end position="97"/>
    </location>
</feature>
<dbReference type="Proteomes" id="UP000316988">
    <property type="component" value="Unassembled WGS sequence"/>
</dbReference>
<keyword evidence="10" id="KW-0449">Lipoprotein</keyword>
<proteinExistence type="inferred from homology"/>
<dbReference type="InterPro" id="IPR003010">
    <property type="entry name" value="C-N_Hydrolase"/>
</dbReference>
<feature type="transmembrane region" description="Helical" evidence="8">
    <location>
        <begin position="149"/>
        <end position="169"/>
    </location>
</feature>
<keyword evidence="6 8" id="KW-0472">Membrane</keyword>
<dbReference type="PANTHER" id="PTHR38686">
    <property type="entry name" value="APOLIPOPROTEIN N-ACYLTRANSFERASE"/>
    <property type="match status" value="1"/>
</dbReference>
<feature type="transmembrane region" description="Helical" evidence="8">
    <location>
        <begin position="176"/>
        <end position="197"/>
    </location>
</feature>
<name>A0A554SFS8_9ACTN</name>
<gene>
    <name evidence="8 10" type="primary">lnt</name>
    <name evidence="10" type="ORF">FNM00_05560</name>
</gene>
<keyword evidence="3 8" id="KW-0808">Transferase</keyword>
<evidence type="ECO:0000256" key="4">
    <source>
        <dbReference type="ARBA" id="ARBA00022692"/>
    </source>
</evidence>
<dbReference type="Gene3D" id="3.60.110.10">
    <property type="entry name" value="Carbon-nitrogen hydrolase"/>
    <property type="match status" value="1"/>
</dbReference>
<comment type="similarity">
    <text evidence="8">Belongs to the CN hydrolase family. Apolipoprotein N-acyltransferase subfamily.</text>
</comment>
<evidence type="ECO:0000256" key="8">
    <source>
        <dbReference type="HAMAP-Rule" id="MF_01148"/>
    </source>
</evidence>
<dbReference type="GO" id="GO:0042158">
    <property type="term" value="P:lipoprotein biosynthetic process"/>
    <property type="evidence" value="ECO:0007669"/>
    <property type="project" value="UniProtKB-UniRule"/>
</dbReference>